<dbReference type="PANTHER" id="PTHR33993:SF2">
    <property type="entry name" value="VOC DOMAIN-CONTAINING PROTEIN"/>
    <property type="match status" value="1"/>
</dbReference>
<dbReference type="OrthoDB" id="9793039at2"/>
<dbReference type="PANTHER" id="PTHR33993">
    <property type="entry name" value="GLYOXALASE-RELATED"/>
    <property type="match status" value="1"/>
</dbReference>
<dbReference type="CDD" id="cd07247">
    <property type="entry name" value="SgaA_N_like"/>
    <property type="match status" value="1"/>
</dbReference>
<protein>
    <recommendedName>
        <fullName evidence="1">VOC domain-containing protein</fullName>
    </recommendedName>
</protein>
<dbReference type="InterPro" id="IPR052164">
    <property type="entry name" value="Anthracycline_SecMetBiosynth"/>
</dbReference>
<sequence length="119" mass="12892">MVSISIVEIPARDLERARAFYAHVFAVDLELSEVDGQRMVFFPTADEQATGLALTEGEDYVPSSEGIRLYLTVDDLESVLARAVEAGGQIAAEVEAVEGWGRYAAFRDLEGTVVGVTQP</sequence>
<gene>
    <name evidence="2" type="ORF">BJ959_002254</name>
</gene>
<dbReference type="Gene3D" id="3.10.180.10">
    <property type="entry name" value="2,3-Dihydroxybiphenyl 1,2-Dioxygenase, domain 1"/>
    <property type="match status" value="1"/>
</dbReference>
<dbReference type="AlphaFoldDB" id="A0A840XQC8"/>
<dbReference type="Proteomes" id="UP000552883">
    <property type="component" value="Unassembled WGS sequence"/>
</dbReference>
<dbReference type="InterPro" id="IPR004360">
    <property type="entry name" value="Glyas_Fos-R_dOase_dom"/>
</dbReference>
<evidence type="ECO:0000259" key="1">
    <source>
        <dbReference type="PROSITE" id="PS51819"/>
    </source>
</evidence>
<organism evidence="2 3">
    <name type="scientific">Microcella frigidaquae</name>
    <dbReference type="NCBI Taxonomy" id="424758"/>
    <lineage>
        <taxon>Bacteria</taxon>
        <taxon>Bacillati</taxon>
        <taxon>Actinomycetota</taxon>
        <taxon>Actinomycetes</taxon>
        <taxon>Micrococcales</taxon>
        <taxon>Microbacteriaceae</taxon>
        <taxon>Microcella</taxon>
    </lineage>
</organism>
<dbReference type="PROSITE" id="PS51819">
    <property type="entry name" value="VOC"/>
    <property type="match status" value="1"/>
</dbReference>
<reference evidence="2 3" key="1">
    <citation type="submission" date="2020-08" db="EMBL/GenBank/DDBJ databases">
        <title>Sequencing the genomes of 1000 actinobacteria strains.</title>
        <authorList>
            <person name="Klenk H.-P."/>
        </authorList>
    </citation>
    <scope>NUCLEOTIDE SEQUENCE [LARGE SCALE GENOMIC DNA]</scope>
    <source>
        <strain evidence="2 3">DSM 23889</strain>
    </source>
</reference>
<dbReference type="Pfam" id="PF00903">
    <property type="entry name" value="Glyoxalase"/>
    <property type="match status" value="1"/>
</dbReference>
<proteinExistence type="predicted"/>
<keyword evidence="3" id="KW-1185">Reference proteome</keyword>
<dbReference type="InterPro" id="IPR037523">
    <property type="entry name" value="VOC_core"/>
</dbReference>
<evidence type="ECO:0000313" key="2">
    <source>
        <dbReference type="EMBL" id="MBB5618758.1"/>
    </source>
</evidence>
<feature type="domain" description="VOC" evidence="1">
    <location>
        <begin position="3"/>
        <end position="119"/>
    </location>
</feature>
<name>A0A840XQC8_9MICO</name>
<comment type="caution">
    <text evidence="2">The sequence shown here is derived from an EMBL/GenBank/DDBJ whole genome shotgun (WGS) entry which is preliminary data.</text>
</comment>
<dbReference type="InterPro" id="IPR029068">
    <property type="entry name" value="Glyas_Bleomycin-R_OHBP_Dase"/>
</dbReference>
<dbReference type="EMBL" id="JACHBS010000001">
    <property type="protein sequence ID" value="MBB5618758.1"/>
    <property type="molecule type" value="Genomic_DNA"/>
</dbReference>
<evidence type="ECO:0000313" key="3">
    <source>
        <dbReference type="Proteomes" id="UP000552883"/>
    </source>
</evidence>
<dbReference type="SUPFAM" id="SSF54593">
    <property type="entry name" value="Glyoxalase/Bleomycin resistance protein/Dihydroxybiphenyl dioxygenase"/>
    <property type="match status" value="1"/>
</dbReference>
<dbReference type="RefSeq" id="WP_153981943.1">
    <property type="nucleotide sequence ID" value="NZ_BAAANZ010000003.1"/>
</dbReference>
<accession>A0A840XQC8</accession>